<reference evidence="3 4" key="1">
    <citation type="submission" date="2019-03" db="EMBL/GenBank/DDBJ databases">
        <authorList>
            <person name="Gaulin E."/>
            <person name="Dumas B."/>
        </authorList>
    </citation>
    <scope>NUCLEOTIDE SEQUENCE [LARGE SCALE GENOMIC DNA]</scope>
    <source>
        <strain evidence="3">CBS 568.67</strain>
    </source>
</reference>
<dbReference type="AlphaFoldDB" id="A0A485LGJ0"/>
<evidence type="ECO:0000313" key="3">
    <source>
        <dbReference type="EMBL" id="VFT97676.1"/>
    </source>
</evidence>
<dbReference type="SUPFAM" id="SSF52833">
    <property type="entry name" value="Thioredoxin-like"/>
    <property type="match status" value="1"/>
</dbReference>
<dbReference type="InterPro" id="IPR036249">
    <property type="entry name" value="Thioredoxin-like_sf"/>
</dbReference>
<organism evidence="3 4">
    <name type="scientific">Aphanomyces stellatus</name>
    <dbReference type="NCBI Taxonomy" id="120398"/>
    <lineage>
        <taxon>Eukaryota</taxon>
        <taxon>Sar</taxon>
        <taxon>Stramenopiles</taxon>
        <taxon>Oomycota</taxon>
        <taxon>Saprolegniomycetes</taxon>
        <taxon>Saprolegniales</taxon>
        <taxon>Verrucalvaceae</taxon>
        <taxon>Aphanomyces</taxon>
    </lineage>
</organism>
<accession>A0A485LGJ0</accession>
<dbReference type="GO" id="GO:0000398">
    <property type="term" value="P:mRNA splicing, via spliceosome"/>
    <property type="evidence" value="ECO:0007669"/>
    <property type="project" value="InterPro"/>
</dbReference>
<dbReference type="PANTHER" id="PTHR12052:SF4">
    <property type="entry name" value="THIOREDOXIN-LIKE PROTEIN 4B"/>
    <property type="match status" value="1"/>
</dbReference>
<keyword evidence="4" id="KW-1185">Reference proteome</keyword>
<dbReference type="EMBL" id="VJMH01006954">
    <property type="protein sequence ID" value="KAF0687239.1"/>
    <property type="molecule type" value="Genomic_DNA"/>
</dbReference>
<dbReference type="GO" id="GO:0005682">
    <property type="term" value="C:U5 snRNP"/>
    <property type="evidence" value="ECO:0007669"/>
    <property type="project" value="TreeGrafter"/>
</dbReference>
<evidence type="ECO:0000313" key="4">
    <source>
        <dbReference type="Proteomes" id="UP000332933"/>
    </source>
</evidence>
<dbReference type="GO" id="GO:0046540">
    <property type="term" value="C:U4/U6 x U5 tri-snRNP complex"/>
    <property type="evidence" value="ECO:0007669"/>
    <property type="project" value="InterPro"/>
</dbReference>
<protein>
    <submittedName>
        <fullName evidence="3">Aste57867_21001 protein</fullName>
    </submittedName>
</protein>
<evidence type="ECO:0000313" key="2">
    <source>
        <dbReference type="EMBL" id="KAF0687239.1"/>
    </source>
</evidence>
<dbReference type="GO" id="GO:0005681">
    <property type="term" value="C:spliceosomal complex"/>
    <property type="evidence" value="ECO:0007669"/>
    <property type="project" value="TreeGrafter"/>
</dbReference>
<dbReference type="EMBL" id="CAADRA010006980">
    <property type="protein sequence ID" value="VFT97676.1"/>
    <property type="molecule type" value="Genomic_DNA"/>
</dbReference>
<dbReference type="Gene3D" id="3.40.30.10">
    <property type="entry name" value="Glutaredoxin"/>
    <property type="match status" value="1"/>
</dbReference>
<name>A0A485LGJ0_9STRA</name>
<dbReference type="SMART" id="SM01410">
    <property type="entry name" value="DIM1"/>
    <property type="match status" value="1"/>
</dbReference>
<dbReference type="Proteomes" id="UP000332933">
    <property type="component" value="Unassembled WGS sequence"/>
</dbReference>
<reference evidence="2" key="2">
    <citation type="submission" date="2019-06" db="EMBL/GenBank/DDBJ databases">
        <title>Genomics analysis of Aphanomyces spp. identifies a new class of oomycete effector associated with host adaptation.</title>
        <authorList>
            <person name="Gaulin E."/>
        </authorList>
    </citation>
    <scope>NUCLEOTIDE SEQUENCE</scope>
    <source>
        <strain evidence="2">CBS 578.67</strain>
    </source>
</reference>
<dbReference type="PANTHER" id="PTHR12052">
    <property type="entry name" value="THIOREDOXIN-LIKE PROTEN 4A, 4B"/>
    <property type="match status" value="1"/>
</dbReference>
<comment type="similarity">
    <text evidence="1">Belongs to the DIM1 family.</text>
</comment>
<dbReference type="OrthoDB" id="147752at2759"/>
<dbReference type="InterPro" id="IPR004123">
    <property type="entry name" value="Dim1"/>
</dbReference>
<evidence type="ECO:0000256" key="1">
    <source>
        <dbReference type="ARBA" id="ARBA00008241"/>
    </source>
</evidence>
<gene>
    <name evidence="3" type="primary">Aste57867_21001</name>
    <name evidence="2" type="ORF">As57867_020933</name>
    <name evidence="3" type="ORF">ASTE57867_21001</name>
</gene>
<proteinExistence type="inferred from homology"/>
<dbReference type="Pfam" id="PF02966">
    <property type="entry name" value="DIM1"/>
    <property type="match status" value="1"/>
</dbReference>
<sequence length="134" mass="15357">MAFLLTALTTKAAIDEAVLGTKNKVLVLRFGRSCDPVCLQMDDIMARCEPELARQAKICTVDVDLDESEVYCHYFDISLIPATVFFYNGQHMKIDFRTPDYNKFIGAFHCKQDFLDLVEVRRPHAFHDVTISMM</sequence>